<comment type="similarity">
    <text evidence="1">Belongs to the polysaccharide synthase family.</text>
</comment>
<dbReference type="InterPro" id="IPR051203">
    <property type="entry name" value="Polysaccharide_Synthase-Rel"/>
</dbReference>
<gene>
    <name evidence="3" type="ORF">MSL71_38090</name>
</gene>
<protein>
    <submittedName>
        <fullName evidence="3">Polysaccharide biosynthesis protein capd-like domain</fullName>
    </submittedName>
</protein>
<dbReference type="EMBL" id="CAADHO010000007">
    <property type="protein sequence ID" value="VFQ46146.1"/>
    <property type="molecule type" value="Genomic_DNA"/>
</dbReference>
<reference evidence="3 4" key="1">
    <citation type="submission" date="2019-03" db="EMBL/GenBank/DDBJ databases">
        <authorList>
            <person name="Nijsse B."/>
        </authorList>
    </citation>
    <scope>NUCLEOTIDE SEQUENCE [LARGE SCALE GENOMIC DNA]</scope>
    <source>
        <strain evidence="3">Desulfoluna butyratoxydans MSL71</strain>
    </source>
</reference>
<dbReference type="AlphaFoldDB" id="A0A4U8YPK8"/>
<proteinExistence type="inferred from homology"/>
<dbReference type="Gene3D" id="3.40.50.720">
    <property type="entry name" value="NAD(P)-binding Rossmann-like Domain"/>
    <property type="match status" value="1"/>
</dbReference>
<keyword evidence="4" id="KW-1185">Reference proteome</keyword>
<dbReference type="SUPFAM" id="SSF51735">
    <property type="entry name" value="NAD(P)-binding Rossmann-fold domains"/>
    <property type="match status" value="1"/>
</dbReference>
<dbReference type="Proteomes" id="UP000507962">
    <property type="component" value="Unassembled WGS sequence"/>
</dbReference>
<evidence type="ECO:0000256" key="1">
    <source>
        <dbReference type="ARBA" id="ARBA00007430"/>
    </source>
</evidence>
<sequence length="346" mass="38168">MVNNMLNNDIQKPIISEKSRVLVTGACGSVGSALVRRLVEDGHTVCALDQSEDGLFKLDQELGEVGGRLRLFMGNVRDEDRLRRAMDGVEVVFHCAAMKHVYLSEYNPFEAMQTNIRGTQNVIEAALSVGVERVVLTSSDKAVNPTSTMGATKLLGERLFIAANHFVGAHKTKFACVRFGNVLNSNGSVLQIFKRQLDRNIPLTITSKDMTRFFLTMTDAVDLCIDASESMAGGEIFVRSMGSCDIMSLAKAVNGDRPFKYSEIGIKPGEKLYEELVTEEEAPRTVLVGSTYVVLPSTVDLMPDDIQYEYAKYDELKRLAQPLRSDACLLNQSDIVSMLDLGKVHV</sequence>
<dbReference type="CDD" id="cd05237">
    <property type="entry name" value="UDP_invert_4-6DH_SDR_e"/>
    <property type="match status" value="1"/>
</dbReference>
<dbReference type="Pfam" id="PF02719">
    <property type="entry name" value="Polysacc_synt_2"/>
    <property type="match status" value="1"/>
</dbReference>
<dbReference type="InterPro" id="IPR003869">
    <property type="entry name" value="Polysac_CapD-like"/>
</dbReference>
<dbReference type="PANTHER" id="PTHR43318">
    <property type="entry name" value="UDP-N-ACETYLGLUCOSAMINE 4,6-DEHYDRATASE"/>
    <property type="match status" value="1"/>
</dbReference>
<evidence type="ECO:0000313" key="3">
    <source>
        <dbReference type="EMBL" id="VFQ46146.1"/>
    </source>
</evidence>
<evidence type="ECO:0000313" key="4">
    <source>
        <dbReference type="Proteomes" id="UP000507962"/>
    </source>
</evidence>
<dbReference type="PANTHER" id="PTHR43318:SF2">
    <property type="entry name" value="UDP-N-ACETYLGLUCOSAMINE 4,6-DEHYDRATASE (INVERTING)"/>
    <property type="match status" value="1"/>
</dbReference>
<name>A0A4U8YPK8_9BACT</name>
<feature type="domain" description="Polysaccharide biosynthesis protein CapD-like" evidence="2">
    <location>
        <begin position="21"/>
        <end position="293"/>
    </location>
</feature>
<dbReference type="InterPro" id="IPR036291">
    <property type="entry name" value="NAD(P)-bd_dom_sf"/>
</dbReference>
<organism evidence="3 4">
    <name type="scientific">Desulfoluna butyratoxydans</name>
    <dbReference type="NCBI Taxonomy" id="231438"/>
    <lineage>
        <taxon>Bacteria</taxon>
        <taxon>Pseudomonadati</taxon>
        <taxon>Thermodesulfobacteriota</taxon>
        <taxon>Desulfobacteria</taxon>
        <taxon>Desulfobacterales</taxon>
        <taxon>Desulfolunaceae</taxon>
        <taxon>Desulfoluna</taxon>
    </lineage>
</organism>
<evidence type="ECO:0000259" key="2">
    <source>
        <dbReference type="Pfam" id="PF02719"/>
    </source>
</evidence>
<accession>A0A4U8YPK8</accession>